<protein>
    <submittedName>
        <fullName evidence="2">Uncharacterized protein</fullName>
    </submittedName>
</protein>
<organism evidence="2">
    <name type="scientific">marine metagenome</name>
    <dbReference type="NCBI Taxonomy" id="408172"/>
    <lineage>
        <taxon>unclassified sequences</taxon>
        <taxon>metagenomes</taxon>
        <taxon>ecological metagenomes</taxon>
    </lineage>
</organism>
<feature type="transmembrane region" description="Helical" evidence="1">
    <location>
        <begin position="61"/>
        <end position="80"/>
    </location>
</feature>
<keyword evidence="1" id="KW-0472">Membrane</keyword>
<feature type="transmembrane region" description="Helical" evidence="1">
    <location>
        <begin position="101"/>
        <end position="123"/>
    </location>
</feature>
<dbReference type="AlphaFoldDB" id="A0A382Y3S8"/>
<evidence type="ECO:0000313" key="2">
    <source>
        <dbReference type="EMBL" id="SVD77913.1"/>
    </source>
</evidence>
<reference evidence="2" key="1">
    <citation type="submission" date="2018-05" db="EMBL/GenBank/DDBJ databases">
        <authorList>
            <person name="Lanie J.A."/>
            <person name="Ng W.-L."/>
            <person name="Kazmierczak K.M."/>
            <person name="Andrzejewski T.M."/>
            <person name="Davidsen T.M."/>
            <person name="Wayne K.J."/>
            <person name="Tettelin H."/>
            <person name="Glass J.I."/>
            <person name="Rusch D."/>
            <person name="Podicherti R."/>
            <person name="Tsui H.-C.T."/>
            <person name="Winkler M.E."/>
        </authorList>
    </citation>
    <scope>NUCLEOTIDE SEQUENCE</scope>
</reference>
<accession>A0A382Y3S8</accession>
<keyword evidence="1" id="KW-0812">Transmembrane</keyword>
<gene>
    <name evidence="2" type="ORF">METZ01_LOCUS430767</name>
</gene>
<name>A0A382Y3S8_9ZZZZ</name>
<feature type="transmembrane region" description="Helical" evidence="1">
    <location>
        <begin position="12"/>
        <end position="31"/>
    </location>
</feature>
<proteinExistence type="predicted"/>
<sequence>MTLLHKSTILAGFSHIAAMLAGLLLLFFPVISDFEQITDSGNFTQQFQTNKTIFEALGPQGLFVIILPWVLSGVCIFSSIMAKAANNNHKTLILRWKSYSWAVSIIFIVFILISISSVGTFYIPSGLFAIASSFYNR</sequence>
<evidence type="ECO:0000256" key="1">
    <source>
        <dbReference type="SAM" id="Phobius"/>
    </source>
</evidence>
<dbReference type="EMBL" id="UINC01172704">
    <property type="protein sequence ID" value="SVD77913.1"/>
    <property type="molecule type" value="Genomic_DNA"/>
</dbReference>
<keyword evidence="1" id="KW-1133">Transmembrane helix</keyword>